<evidence type="ECO:0000313" key="1">
    <source>
        <dbReference type="EMBL" id="QJH97362.1"/>
    </source>
</evidence>
<reference evidence="1" key="1">
    <citation type="submission" date="2020-03" db="EMBL/GenBank/DDBJ databases">
        <title>The deep terrestrial virosphere.</title>
        <authorList>
            <person name="Holmfeldt K."/>
            <person name="Nilsson E."/>
            <person name="Simone D."/>
            <person name="Lopez-Fernandez M."/>
            <person name="Wu X."/>
            <person name="de Brujin I."/>
            <person name="Lundin D."/>
            <person name="Andersson A."/>
            <person name="Bertilsson S."/>
            <person name="Dopson M."/>
        </authorList>
    </citation>
    <scope>NUCLEOTIDE SEQUENCE</scope>
    <source>
        <strain evidence="1">TM448B01003</strain>
    </source>
</reference>
<proteinExistence type="predicted"/>
<name>A0A6M3XHZ0_9ZZZZ</name>
<protein>
    <submittedName>
        <fullName evidence="1">Uncharacterized protein</fullName>
    </submittedName>
</protein>
<sequence length="98" mass="11175">MATPDYTITGLMKFWKLTLFAPEHVSPWLNMGTAYCDVSSEQVENQQEAIARFREFHPDLHPAVVVAHSSCDYGIPPGQDKPAGVRYAHRIETKPYRR</sequence>
<dbReference type="EMBL" id="MT144684">
    <property type="protein sequence ID" value="QJH97362.1"/>
    <property type="molecule type" value="Genomic_DNA"/>
</dbReference>
<gene>
    <name evidence="1" type="ORF">TM448B01003_0013</name>
</gene>
<accession>A0A6M3XHZ0</accession>
<dbReference type="AlphaFoldDB" id="A0A6M3XHZ0"/>
<organism evidence="1">
    <name type="scientific">viral metagenome</name>
    <dbReference type="NCBI Taxonomy" id="1070528"/>
    <lineage>
        <taxon>unclassified sequences</taxon>
        <taxon>metagenomes</taxon>
        <taxon>organismal metagenomes</taxon>
    </lineage>
</organism>